<evidence type="ECO:0000256" key="1">
    <source>
        <dbReference type="SAM" id="SignalP"/>
    </source>
</evidence>
<comment type="caution">
    <text evidence="2">The sequence shown here is derived from an EMBL/GenBank/DDBJ whole genome shotgun (WGS) entry which is preliminary data.</text>
</comment>
<feature type="signal peptide" evidence="1">
    <location>
        <begin position="1"/>
        <end position="23"/>
    </location>
</feature>
<protein>
    <submittedName>
        <fullName evidence="2">Uncharacterized protein</fullName>
    </submittedName>
</protein>
<reference evidence="2" key="1">
    <citation type="submission" date="2021-01" db="EMBL/GenBank/DDBJ databases">
        <title>Modified the classification status of verrucomicrobia.</title>
        <authorList>
            <person name="Feng X."/>
        </authorList>
    </citation>
    <scope>NUCLEOTIDE SEQUENCE</scope>
    <source>
        <strain evidence="2">KCTC 22201</strain>
    </source>
</reference>
<sequence length="207" mass="21382">MKNTLRFALGVLVLGISSNAVLADTDCLKLSVEVKHAATAKPEAVLELVERQVSANPSCACEIVKAAIEATKADAKTVAAIVETVAQVVPDQMRLVSQCAVAVAPDALTEVQMVMARLEPGQGESDYSGKSAKSPKAPVDVKPAWNPLDFPGQGIGPNPGGPGGYPWMPPTVIPPGGGPPIILPGLPPVIEPPVATPTDFDMTPVPR</sequence>
<keyword evidence="3" id="KW-1185">Reference proteome</keyword>
<evidence type="ECO:0000313" key="2">
    <source>
        <dbReference type="EMBL" id="MBK1828560.1"/>
    </source>
</evidence>
<name>A0A934VHD9_9BACT</name>
<gene>
    <name evidence="2" type="ORF">JIN81_16115</name>
</gene>
<feature type="chain" id="PRO_5037910225" evidence="1">
    <location>
        <begin position="24"/>
        <end position="207"/>
    </location>
</feature>
<dbReference type="EMBL" id="JAENII010000014">
    <property type="protein sequence ID" value="MBK1828560.1"/>
    <property type="molecule type" value="Genomic_DNA"/>
</dbReference>
<dbReference type="AlphaFoldDB" id="A0A934VHD9"/>
<proteinExistence type="predicted"/>
<organism evidence="2 3">
    <name type="scientific">Haloferula rosea</name>
    <dbReference type="NCBI Taxonomy" id="490093"/>
    <lineage>
        <taxon>Bacteria</taxon>
        <taxon>Pseudomonadati</taxon>
        <taxon>Verrucomicrobiota</taxon>
        <taxon>Verrucomicrobiia</taxon>
        <taxon>Verrucomicrobiales</taxon>
        <taxon>Verrucomicrobiaceae</taxon>
        <taxon>Haloferula</taxon>
    </lineage>
</organism>
<dbReference type="Proteomes" id="UP000658278">
    <property type="component" value="Unassembled WGS sequence"/>
</dbReference>
<dbReference type="RefSeq" id="WP_200282255.1">
    <property type="nucleotide sequence ID" value="NZ_JAENII010000014.1"/>
</dbReference>
<keyword evidence="1" id="KW-0732">Signal</keyword>
<evidence type="ECO:0000313" key="3">
    <source>
        <dbReference type="Proteomes" id="UP000658278"/>
    </source>
</evidence>
<accession>A0A934VHD9</accession>